<reference evidence="10" key="1">
    <citation type="journal article" date="2023" name="GigaByte">
        <title>Genome assembly of the bearded iris, Iris pallida Lam.</title>
        <authorList>
            <person name="Bruccoleri R.E."/>
            <person name="Oakeley E.J."/>
            <person name="Faust A.M.E."/>
            <person name="Altorfer M."/>
            <person name="Dessus-Babus S."/>
            <person name="Burckhardt D."/>
            <person name="Oertli M."/>
            <person name="Naumann U."/>
            <person name="Petersen F."/>
            <person name="Wong J."/>
        </authorList>
    </citation>
    <scope>NUCLEOTIDE SEQUENCE</scope>
    <source>
        <strain evidence="10">GSM-AAB239-AS_SAM_17_03QT</strain>
    </source>
</reference>
<feature type="region of interest" description="Disordered" evidence="7">
    <location>
        <begin position="100"/>
        <end position="183"/>
    </location>
</feature>
<dbReference type="FunFam" id="1.10.10.60:FF:000104">
    <property type="entry name" value="trihelix transcription factor ASIL2"/>
    <property type="match status" value="1"/>
</dbReference>
<comment type="subcellular location">
    <subcellularLocation>
        <location evidence="1">Nucleus</location>
    </subcellularLocation>
</comment>
<name>A0AAX6H225_IRIPA</name>
<dbReference type="InterPro" id="IPR044822">
    <property type="entry name" value="Myb_DNA-bind_4"/>
</dbReference>
<evidence type="ECO:0000313" key="12">
    <source>
        <dbReference type="Proteomes" id="UP001140949"/>
    </source>
</evidence>
<dbReference type="PANTHER" id="PTHR31307">
    <property type="entry name" value="TRIHELIX TRANSCRIPTION FACTOR ASIL2"/>
    <property type="match status" value="1"/>
</dbReference>
<feature type="compositionally biased region" description="Acidic residues" evidence="7">
    <location>
        <begin position="172"/>
        <end position="183"/>
    </location>
</feature>
<evidence type="ECO:0000313" key="10">
    <source>
        <dbReference type="EMBL" id="KAJ6834853.1"/>
    </source>
</evidence>
<feature type="compositionally biased region" description="Pro residues" evidence="7">
    <location>
        <begin position="114"/>
        <end position="126"/>
    </location>
</feature>
<evidence type="ECO:0000256" key="6">
    <source>
        <dbReference type="ARBA" id="ARBA00023242"/>
    </source>
</evidence>
<sequence length="294" mass="32182">MAHGGREDCWSEGATGTLVDAWGDRFLQLNRGNLRQKDWKEVADAVNDRQESLGKPRRTDIQCKNRIDTLKKKYKLEKSKPGASPWPFFSQMDFLVGPPAAAAASAAAKKPLPLSLPAPYAPPSRTPPLSFSARPRNPNPSNTGFSGGSSSRSRMNSYNSIGSSGSSGGDNGMDEEQQEEDDDIDIGIANGVNSSRKRRWDGLVECGSGRGGAGGGAGGEGVLGELARAILNFAEVYERVESSKQQQLMELERKRMEFAKDLEFQRMHMFMEAQLELEKLKRPKYSSGSGKRLH</sequence>
<keyword evidence="4" id="KW-0238">DNA-binding</keyword>
<proteinExistence type="predicted"/>
<keyword evidence="3" id="KW-0175">Coiled coil</keyword>
<evidence type="ECO:0000256" key="1">
    <source>
        <dbReference type="ARBA" id="ARBA00004123"/>
    </source>
</evidence>
<dbReference type="AlphaFoldDB" id="A0AAX6H225"/>
<evidence type="ECO:0000256" key="4">
    <source>
        <dbReference type="ARBA" id="ARBA00023125"/>
    </source>
</evidence>
<evidence type="ECO:0000256" key="2">
    <source>
        <dbReference type="ARBA" id="ARBA00023015"/>
    </source>
</evidence>
<evidence type="ECO:0000256" key="3">
    <source>
        <dbReference type="ARBA" id="ARBA00023054"/>
    </source>
</evidence>
<evidence type="ECO:0000313" key="9">
    <source>
        <dbReference type="EMBL" id="KAJ6817627.1"/>
    </source>
</evidence>
<protein>
    <submittedName>
        <fullName evidence="10">Trihelix transcription factor ASIL2-like</fullName>
    </submittedName>
</protein>
<accession>A0AAX6H225</accession>
<feature type="compositionally biased region" description="Low complexity" evidence="7">
    <location>
        <begin position="100"/>
        <end position="113"/>
    </location>
</feature>
<dbReference type="EMBL" id="JANAVB010013200">
    <property type="protein sequence ID" value="KAJ6835670.1"/>
    <property type="molecule type" value="Genomic_DNA"/>
</dbReference>
<reference evidence="10" key="2">
    <citation type="submission" date="2023-04" db="EMBL/GenBank/DDBJ databases">
        <authorList>
            <person name="Bruccoleri R.E."/>
            <person name="Oakeley E.J."/>
            <person name="Faust A.-M."/>
            <person name="Dessus-Babus S."/>
            <person name="Altorfer M."/>
            <person name="Burckhardt D."/>
            <person name="Oertli M."/>
            <person name="Naumann U."/>
            <person name="Petersen F."/>
            <person name="Wong J."/>
        </authorList>
    </citation>
    <scope>NUCLEOTIDE SEQUENCE</scope>
    <source>
        <strain evidence="10">GSM-AAB239-AS_SAM_17_03QT</strain>
        <tissue evidence="10">Leaf</tissue>
    </source>
</reference>
<keyword evidence="12" id="KW-1185">Reference proteome</keyword>
<evidence type="ECO:0000256" key="7">
    <source>
        <dbReference type="SAM" id="MobiDB-lite"/>
    </source>
</evidence>
<dbReference type="Proteomes" id="UP001140949">
    <property type="component" value="Unassembled WGS sequence"/>
</dbReference>
<keyword evidence="6" id="KW-0539">Nucleus</keyword>
<dbReference type="EMBL" id="JANAVB010027798">
    <property type="protein sequence ID" value="KAJ6817627.1"/>
    <property type="molecule type" value="Genomic_DNA"/>
</dbReference>
<keyword evidence="5" id="KW-0804">Transcription</keyword>
<organism evidence="10 12">
    <name type="scientific">Iris pallida</name>
    <name type="common">Sweet iris</name>
    <dbReference type="NCBI Taxonomy" id="29817"/>
    <lineage>
        <taxon>Eukaryota</taxon>
        <taxon>Viridiplantae</taxon>
        <taxon>Streptophyta</taxon>
        <taxon>Embryophyta</taxon>
        <taxon>Tracheophyta</taxon>
        <taxon>Spermatophyta</taxon>
        <taxon>Magnoliopsida</taxon>
        <taxon>Liliopsida</taxon>
        <taxon>Asparagales</taxon>
        <taxon>Iridaceae</taxon>
        <taxon>Iridoideae</taxon>
        <taxon>Irideae</taxon>
        <taxon>Iris</taxon>
    </lineage>
</organism>
<feature type="compositionally biased region" description="Low complexity" evidence="7">
    <location>
        <begin position="139"/>
        <end position="164"/>
    </location>
</feature>
<keyword evidence="2" id="KW-0805">Transcription regulation</keyword>
<comment type="caution">
    <text evidence="10">The sequence shown here is derived from an EMBL/GenBank/DDBJ whole genome shotgun (WGS) entry which is preliminary data.</text>
</comment>
<dbReference type="Pfam" id="PF13837">
    <property type="entry name" value="Myb_DNA-bind_4"/>
    <property type="match status" value="1"/>
</dbReference>
<dbReference type="EMBL" id="JANAVB010013817">
    <property type="protein sequence ID" value="KAJ6834853.1"/>
    <property type="molecule type" value="Genomic_DNA"/>
</dbReference>
<gene>
    <name evidence="11" type="ORF">M6B38_330550</name>
    <name evidence="10" type="ORF">M6B38_333180</name>
    <name evidence="9" type="ORF">M6B38_410480</name>
</gene>
<evidence type="ECO:0000259" key="8">
    <source>
        <dbReference type="Pfam" id="PF13837"/>
    </source>
</evidence>
<dbReference type="Gene3D" id="1.10.10.60">
    <property type="entry name" value="Homeodomain-like"/>
    <property type="match status" value="1"/>
</dbReference>
<dbReference type="PANTHER" id="PTHR31307:SF40">
    <property type="entry name" value="TRIHELIX TRANSCRIPTION FACTOR ENAP1-RELATED"/>
    <property type="match status" value="1"/>
</dbReference>
<dbReference type="GO" id="GO:0005634">
    <property type="term" value="C:nucleus"/>
    <property type="evidence" value="ECO:0007669"/>
    <property type="project" value="UniProtKB-SubCell"/>
</dbReference>
<dbReference type="GO" id="GO:0000976">
    <property type="term" value="F:transcription cis-regulatory region binding"/>
    <property type="evidence" value="ECO:0007669"/>
    <property type="project" value="TreeGrafter"/>
</dbReference>
<evidence type="ECO:0000256" key="5">
    <source>
        <dbReference type="ARBA" id="ARBA00023163"/>
    </source>
</evidence>
<dbReference type="InterPro" id="IPR044823">
    <property type="entry name" value="ASIL1/2-like"/>
</dbReference>
<evidence type="ECO:0000313" key="11">
    <source>
        <dbReference type="EMBL" id="KAJ6835670.1"/>
    </source>
</evidence>
<feature type="domain" description="Myb/SANT-like DNA-binding" evidence="8">
    <location>
        <begin position="8"/>
        <end position="94"/>
    </location>
</feature>